<evidence type="ECO:0008006" key="4">
    <source>
        <dbReference type="Google" id="ProtNLM"/>
    </source>
</evidence>
<sequence length="146" mass="16320">MRGGDDWVGEGRFAWRPSRFLVAILALLGALAAFSALQSDLPATMAWPLAGAALAYGSWLAWVEFRRPGFELVVTGNDSIRIDGRPVETFRLVWRGPLGFMSWRQSEGRMQRRLWLPDTLPAPTRRELRLALMRAEPAREAGSVAP</sequence>
<accession>A0A514BWK2</accession>
<keyword evidence="1" id="KW-1133">Transmembrane helix</keyword>
<dbReference type="OrthoDB" id="6054402at2"/>
<keyword evidence="1" id="KW-0812">Transmembrane</keyword>
<keyword evidence="1" id="KW-0472">Membrane</keyword>
<gene>
    <name evidence="2" type="ORF">FKV23_08835</name>
</gene>
<name>A0A514BWK2_9GAMM</name>
<dbReference type="EMBL" id="CP041242">
    <property type="protein sequence ID" value="QDH71793.1"/>
    <property type="molecule type" value="Genomic_DNA"/>
</dbReference>
<organism evidence="2 3">
    <name type="scientific">Marilutibacter alkalisoli</name>
    <dbReference type="NCBI Taxonomy" id="2591633"/>
    <lineage>
        <taxon>Bacteria</taxon>
        <taxon>Pseudomonadati</taxon>
        <taxon>Pseudomonadota</taxon>
        <taxon>Gammaproteobacteria</taxon>
        <taxon>Lysobacterales</taxon>
        <taxon>Lysobacteraceae</taxon>
        <taxon>Marilutibacter</taxon>
    </lineage>
</organism>
<protein>
    <recommendedName>
        <fullName evidence="4">Toxin CptA</fullName>
    </recommendedName>
</protein>
<evidence type="ECO:0000256" key="1">
    <source>
        <dbReference type="SAM" id="Phobius"/>
    </source>
</evidence>
<feature type="transmembrane region" description="Helical" evidence="1">
    <location>
        <begin position="45"/>
        <end position="63"/>
    </location>
</feature>
<keyword evidence="3" id="KW-1185">Reference proteome</keyword>
<dbReference type="KEGG" id="lyj:FKV23_08835"/>
<proteinExistence type="predicted"/>
<evidence type="ECO:0000313" key="3">
    <source>
        <dbReference type="Proteomes" id="UP000317199"/>
    </source>
</evidence>
<reference evidence="2 3" key="1">
    <citation type="submission" date="2019-06" db="EMBL/GenBank/DDBJ databases">
        <title>Lysobacter alkalisoli sp. nov. isolated from saline-alkali soil.</title>
        <authorList>
            <person name="Sun J.-Q."/>
            <person name="Xu L."/>
        </authorList>
    </citation>
    <scope>NUCLEOTIDE SEQUENCE [LARGE SCALE GENOMIC DNA]</scope>
    <source>
        <strain evidence="2 3">SJ-36</strain>
    </source>
</reference>
<evidence type="ECO:0000313" key="2">
    <source>
        <dbReference type="EMBL" id="QDH71793.1"/>
    </source>
</evidence>
<dbReference type="AlphaFoldDB" id="A0A514BWK2"/>
<dbReference type="Proteomes" id="UP000317199">
    <property type="component" value="Chromosome"/>
</dbReference>
<feature type="transmembrane region" description="Helical" evidence="1">
    <location>
        <begin position="20"/>
        <end position="39"/>
    </location>
</feature>